<evidence type="ECO:0000313" key="3">
    <source>
        <dbReference type="Proteomes" id="UP000474640"/>
    </source>
</evidence>
<feature type="compositionally biased region" description="Low complexity" evidence="1">
    <location>
        <begin position="496"/>
        <end position="508"/>
    </location>
</feature>
<dbReference type="CDD" id="cd22249">
    <property type="entry name" value="UDM1_RNF168_RNF169-like"/>
    <property type="match status" value="1"/>
</dbReference>
<dbReference type="EMBL" id="JAABOJ010000004">
    <property type="protein sequence ID" value="KAF3287626.1"/>
    <property type="molecule type" value="Genomic_DNA"/>
</dbReference>
<sequence>MSYRGGEYGHGGYHQDMPVAQLGDMIDPEEFPKVAQHLQSLHNSHPGSSSGSTGYPEDAARHIYVDSATGSHYYTNETPNSIAPYSGYGYIQAPESSSSAPHAFAGAMRTPVNASFNHGMGYFDAGWPTAPNLPLPPTPIQSIPFPLNTPYTSPIHNKRYSTMTTPSTPTSYGRPFPALGNGTPQSTTSAYPPPTTLSLPPPSPAVSSSTSSSTKQSVFQPTRRFSYDDGGHSTQYLTNVSKKYQDFMQSFSNGIEGRDRYEPSQDSDYEPRGRRPTYYRQSMEGYITPGANVPRTSTKTPGPGGELSTRRGTIAAIHQPRPPNSRHSSSESGDAEPTYRPSGRYDDYNGNPRPKGKSRPNSFSYPRPTDSEPSFSARYPFSPDMDPRSSTGSLGNRYNPPAVVHQPGDRYYKPYESPSGPAIVNPGGRVGRYYIQPSQPIENFYYPAIPDERERPSFDAQRQRARSKSRFRARTPAPEERTSASEEEKYRAGLIRSRPSSPTSSQPRGKSRRRRDSPSPGAYRAKSRMRSKSRPRPEIIQSTRPPHGDLPARPGTPGSARPKTPMPGSSGMDAEAMFRMESERQEMEYERSRLEAEREKARLEKERAIQEIYESMERVNLDQDSQSRGSGRESYGFQEQQQQQQQQQQQHQHQRHKSRARSRHRDHHSRSTSNERSERDSQKDGRRRERERQRDSESEREKERNKAEEYEKEFNRDREREKERERRERAREETLSRLKSEAAAPKVTDPALANPMVENINPLGRNNRERAGVQPGQTFIRPDLLCAMRSLKLCVVEHDPSDDHAHNQLLRLDCGHGYHEDCLRSAVSSRERVPLAQVDLEADKLWCERCRGIFGKKAGR</sequence>
<organism evidence="2 3">
    <name type="scientific">Orbilia oligospora</name>
    <name type="common">Nematode-trapping fungus</name>
    <name type="synonym">Arthrobotrys oligospora</name>
    <dbReference type="NCBI Taxonomy" id="2813651"/>
    <lineage>
        <taxon>Eukaryota</taxon>
        <taxon>Fungi</taxon>
        <taxon>Dikarya</taxon>
        <taxon>Ascomycota</taxon>
        <taxon>Pezizomycotina</taxon>
        <taxon>Orbiliomycetes</taxon>
        <taxon>Orbiliales</taxon>
        <taxon>Orbiliaceae</taxon>
        <taxon>Orbilia</taxon>
    </lineage>
</organism>
<feature type="region of interest" description="Disordered" evidence="1">
    <location>
        <begin position="161"/>
        <end position="231"/>
    </location>
</feature>
<protein>
    <recommendedName>
        <fullName evidence="4">RING-type domain-containing protein</fullName>
    </recommendedName>
</protein>
<dbReference type="OMA" id="WCERCRG"/>
<gene>
    <name evidence="2" type="ORF">TWF970_007336</name>
</gene>
<dbReference type="AlphaFoldDB" id="A0A7C8RKY8"/>
<feature type="compositionally biased region" description="Basic residues" evidence="1">
    <location>
        <begin position="652"/>
        <end position="670"/>
    </location>
</feature>
<feature type="compositionally biased region" description="Basic and acidic residues" evidence="1">
    <location>
        <begin position="576"/>
        <end position="621"/>
    </location>
</feature>
<feature type="region of interest" description="Disordered" evidence="1">
    <location>
        <begin position="254"/>
        <end position="745"/>
    </location>
</feature>
<feature type="compositionally biased region" description="Basic residues" evidence="1">
    <location>
        <begin position="463"/>
        <end position="473"/>
    </location>
</feature>
<dbReference type="Proteomes" id="UP000474640">
    <property type="component" value="Unassembled WGS sequence"/>
</dbReference>
<evidence type="ECO:0000256" key="1">
    <source>
        <dbReference type="SAM" id="MobiDB-lite"/>
    </source>
</evidence>
<evidence type="ECO:0008006" key="4">
    <source>
        <dbReference type="Google" id="ProtNLM"/>
    </source>
</evidence>
<feature type="compositionally biased region" description="Basic and acidic residues" evidence="1">
    <location>
        <begin position="256"/>
        <end position="273"/>
    </location>
</feature>
<evidence type="ECO:0000313" key="2">
    <source>
        <dbReference type="EMBL" id="KAF3287626.1"/>
    </source>
</evidence>
<feature type="compositionally biased region" description="Basic and acidic residues" evidence="1">
    <location>
        <begin position="477"/>
        <end position="491"/>
    </location>
</feature>
<name>A0A7C8RKY8_ORBOL</name>
<feature type="compositionally biased region" description="Basic and acidic residues" evidence="1">
    <location>
        <begin position="673"/>
        <end position="740"/>
    </location>
</feature>
<feature type="compositionally biased region" description="Low complexity" evidence="1">
    <location>
        <begin position="638"/>
        <end position="651"/>
    </location>
</feature>
<comment type="caution">
    <text evidence="2">The sequence shown here is derived from an EMBL/GenBank/DDBJ whole genome shotgun (WGS) entry which is preliminary data.</text>
</comment>
<feature type="compositionally biased region" description="Basic residues" evidence="1">
    <location>
        <begin position="525"/>
        <end position="534"/>
    </location>
</feature>
<reference evidence="2 3" key="1">
    <citation type="submission" date="2020-01" db="EMBL/GenBank/DDBJ databases">
        <authorList>
            <person name="Palmer J.M."/>
        </authorList>
    </citation>
    <scope>NUCLEOTIDE SEQUENCE [LARGE SCALE GENOMIC DNA]</scope>
    <source>
        <strain evidence="2 3">TWF970</strain>
    </source>
</reference>
<accession>A0A7C8RKY8</accession>
<feature type="compositionally biased region" description="Pro residues" evidence="1">
    <location>
        <begin position="191"/>
        <end position="204"/>
    </location>
</feature>
<feature type="compositionally biased region" description="Low complexity" evidence="1">
    <location>
        <begin position="161"/>
        <end position="171"/>
    </location>
</feature>
<proteinExistence type="predicted"/>
<dbReference type="OrthoDB" id="8062037at2759"/>
<feature type="compositionally biased region" description="Low complexity" evidence="1">
    <location>
        <begin position="205"/>
        <end position="218"/>
    </location>
</feature>